<dbReference type="EMBL" id="JABWTA010000001">
    <property type="protein sequence ID" value="NVE95007.1"/>
    <property type="molecule type" value="Genomic_DNA"/>
</dbReference>
<dbReference type="PRINTS" id="PR00608">
    <property type="entry name" value="CYTCHROMECII"/>
</dbReference>
<accession>A0A850H762</accession>
<dbReference type="Pfam" id="PF01322">
    <property type="entry name" value="Cytochrom_C_2"/>
    <property type="match status" value="1"/>
</dbReference>
<keyword evidence="1" id="KW-0732">Signal</keyword>
<dbReference type="AlphaFoldDB" id="A0A850H762"/>
<dbReference type="PROSITE" id="PS51009">
    <property type="entry name" value="CYTCII"/>
    <property type="match status" value="1"/>
</dbReference>
<dbReference type="GO" id="GO:0020037">
    <property type="term" value="F:heme binding"/>
    <property type="evidence" value="ECO:0007669"/>
    <property type="project" value="InterPro"/>
</dbReference>
<dbReference type="Proteomes" id="UP000546031">
    <property type="component" value="Unassembled WGS sequence"/>
</dbReference>
<sequence>MKRKPIITGLVSATLVLGLAACGDSEEPTAPTEETSGEASPDNVIELRQANFEAMGDAFKAIRGQLEGDAPDFAVIEESAQAIGARITANKDLFPEGTGIDSGAETEALEVIWEKPDDFVASADKLITASEALAAAAASQDLGQVQEAVKNLGGSCKACHDVFRLDTD</sequence>
<reference evidence="2 3" key="1">
    <citation type="submission" date="2020-06" db="EMBL/GenBank/DDBJ databases">
        <title>Altererythrobacter lutimaris sp. nov., a marine bacterium isolated from a tidal flat.</title>
        <authorList>
            <person name="Kim D."/>
            <person name="Yoo Y."/>
            <person name="Kim J.-J."/>
        </authorList>
    </citation>
    <scope>NUCLEOTIDE SEQUENCE [LARGE SCALE GENOMIC DNA]</scope>
    <source>
        <strain evidence="2 3">JGD-16</strain>
    </source>
</reference>
<feature type="signal peptide" evidence="1">
    <location>
        <begin position="1"/>
        <end position="20"/>
    </location>
</feature>
<dbReference type="SUPFAM" id="SSF47175">
    <property type="entry name" value="Cytochromes"/>
    <property type="match status" value="1"/>
</dbReference>
<gene>
    <name evidence="2" type="ORF">HUO12_08870</name>
</gene>
<dbReference type="GO" id="GO:0009055">
    <property type="term" value="F:electron transfer activity"/>
    <property type="evidence" value="ECO:0007669"/>
    <property type="project" value="InterPro"/>
</dbReference>
<dbReference type="InterPro" id="IPR015984">
    <property type="entry name" value="Cyt_c_prime_subgr"/>
</dbReference>
<organism evidence="2 3">
    <name type="scientific">Altererythrobacter lutimaris</name>
    <dbReference type="NCBI Taxonomy" id="2743979"/>
    <lineage>
        <taxon>Bacteria</taxon>
        <taxon>Pseudomonadati</taxon>
        <taxon>Pseudomonadota</taxon>
        <taxon>Alphaproteobacteria</taxon>
        <taxon>Sphingomonadales</taxon>
        <taxon>Erythrobacteraceae</taxon>
        <taxon>Altererythrobacter</taxon>
    </lineage>
</organism>
<evidence type="ECO:0000313" key="3">
    <source>
        <dbReference type="Proteomes" id="UP000546031"/>
    </source>
</evidence>
<evidence type="ECO:0000313" key="2">
    <source>
        <dbReference type="EMBL" id="NVE95007.1"/>
    </source>
</evidence>
<feature type="chain" id="PRO_5032917419" evidence="1">
    <location>
        <begin position="21"/>
        <end position="168"/>
    </location>
</feature>
<dbReference type="Gene3D" id="1.20.120.10">
    <property type="entry name" value="Cytochrome c/b562"/>
    <property type="match status" value="1"/>
</dbReference>
<proteinExistence type="predicted"/>
<dbReference type="GO" id="GO:0005506">
    <property type="term" value="F:iron ion binding"/>
    <property type="evidence" value="ECO:0007669"/>
    <property type="project" value="InterPro"/>
</dbReference>
<comment type="caution">
    <text evidence="2">The sequence shown here is derived from an EMBL/GenBank/DDBJ whole genome shotgun (WGS) entry which is preliminary data.</text>
</comment>
<dbReference type="GO" id="GO:0022900">
    <property type="term" value="P:electron transport chain"/>
    <property type="evidence" value="ECO:0007669"/>
    <property type="project" value="InterPro"/>
</dbReference>
<name>A0A850H762_9SPHN</name>
<protein>
    <submittedName>
        <fullName evidence="2">Cytochrome c</fullName>
    </submittedName>
</protein>
<dbReference type="RefSeq" id="WP_176273217.1">
    <property type="nucleotide sequence ID" value="NZ_JABWTA010000001.1"/>
</dbReference>
<dbReference type="InterPro" id="IPR010980">
    <property type="entry name" value="Cyt_c/b562"/>
</dbReference>
<keyword evidence="3" id="KW-1185">Reference proteome</keyword>
<evidence type="ECO:0000256" key="1">
    <source>
        <dbReference type="SAM" id="SignalP"/>
    </source>
</evidence>
<dbReference type="InterPro" id="IPR002321">
    <property type="entry name" value="Cyt_c_II"/>
</dbReference>
<dbReference type="PROSITE" id="PS51257">
    <property type="entry name" value="PROKAR_LIPOPROTEIN"/>
    <property type="match status" value="1"/>
</dbReference>